<feature type="compositionally biased region" description="Acidic residues" evidence="1">
    <location>
        <begin position="20"/>
        <end position="31"/>
    </location>
</feature>
<dbReference type="AlphaFoldDB" id="A0A498LE22"/>
<organism evidence="2 3">
    <name type="scientific">Labeo rohita</name>
    <name type="common">Indian major carp</name>
    <name type="synonym">Cyprinus rohita</name>
    <dbReference type="NCBI Taxonomy" id="84645"/>
    <lineage>
        <taxon>Eukaryota</taxon>
        <taxon>Metazoa</taxon>
        <taxon>Chordata</taxon>
        <taxon>Craniata</taxon>
        <taxon>Vertebrata</taxon>
        <taxon>Euteleostomi</taxon>
        <taxon>Actinopterygii</taxon>
        <taxon>Neopterygii</taxon>
        <taxon>Teleostei</taxon>
        <taxon>Ostariophysi</taxon>
        <taxon>Cypriniformes</taxon>
        <taxon>Cyprinidae</taxon>
        <taxon>Labeoninae</taxon>
        <taxon>Labeonini</taxon>
        <taxon>Labeo</taxon>
    </lineage>
</organism>
<sequence length="131" mass="14291">MEGQETQPLPPAPDNAGKEEDMETETSEDDGAPMGNADEQQKCTMCGLRLNFLKDNDSKSHHAAAVSSPDLDMKNINARTSGNKTCAGNSCGIYMLMYLYILSINIHRGRRAIDSPVVVHSVDGEVLPRRV</sequence>
<evidence type="ECO:0000313" key="2">
    <source>
        <dbReference type="EMBL" id="RXN03987.1"/>
    </source>
</evidence>
<keyword evidence="3" id="KW-1185">Reference proteome</keyword>
<protein>
    <submittedName>
        <fullName evidence="2">Uncharacterized protein</fullName>
    </submittedName>
</protein>
<comment type="caution">
    <text evidence="2">The sequence shown here is derived from an EMBL/GenBank/DDBJ whole genome shotgun (WGS) entry which is preliminary data.</text>
</comment>
<accession>A0A498LE22</accession>
<name>A0A498LE22_LABRO</name>
<reference evidence="2 3" key="1">
    <citation type="submission" date="2018-03" db="EMBL/GenBank/DDBJ databases">
        <title>Draft genome sequence of Rohu Carp (Labeo rohita).</title>
        <authorList>
            <person name="Das P."/>
            <person name="Kushwaha B."/>
            <person name="Joshi C.G."/>
            <person name="Kumar D."/>
            <person name="Nagpure N.S."/>
            <person name="Sahoo L."/>
            <person name="Das S.P."/>
            <person name="Bit A."/>
            <person name="Patnaik S."/>
            <person name="Meher P.K."/>
            <person name="Jayasankar P."/>
            <person name="Koringa P.G."/>
            <person name="Patel N.V."/>
            <person name="Hinsu A.T."/>
            <person name="Kumar R."/>
            <person name="Pandey M."/>
            <person name="Agarwal S."/>
            <person name="Srivastava S."/>
            <person name="Singh M."/>
            <person name="Iquebal M.A."/>
            <person name="Jaiswal S."/>
            <person name="Angadi U.B."/>
            <person name="Kumar N."/>
            <person name="Raza M."/>
            <person name="Shah T.M."/>
            <person name="Rai A."/>
            <person name="Jena J.K."/>
        </authorList>
    </citation>
    <scope>NUCLEOTIDE SEQUENCE [LARGE SCALE GENOMIC DNA]</scope>
    <source>
        <strain evidence="2">DASCIFA01</strain>
        <tissue evidence="2">Testis</tissue>
    </source>
</reference>
<gene>
    <name evidence="2" type="ORF">ROHU_034311</name>
</gene>
<proteinExistence type="predicted"/>
<feature type="region of interest" description="Disordered" evidence="1">
    <location>
        <begin position="1"/>
        <end position="40"/>
    </location>
</feature>
<evidence type="ECO:0000313" key="3">
    <source>
        <dbReference type="Proteomes" id="UP000290572"/>
    </source>
</evidence>
<dbReference type="EMBL" id="QBIY01013466">
    <property type="protein sequence ID" value="RXN03987.1"/>
    <property type="molecule type" value="Genomic_DNA"/>
</dbReference>
<evidence type="ECO:0000256" key="1">
    <source>
        <dbReference type="SAM" id="MobiDB-lite"/>
    </source>
</evidence>
<dbReference type="Proteomes" id="UP000290572">
    <property type="component" value="Unassembled WGS sequence"/>
</dbReference>